<dbReference type="EC" id="3.1.1.61" evidence="5"/>
<evidence type="ECO:0000259" key="8">
    <source>
        <dbReference type="PROSITE" id="PS50110"/>
    </source>
</evidence>
<dbReference type="Gene3D" id="3.40.50.180">
    <property type="entry name" value="Methylesterase CheB, C-terminal domain"/>
    <property type="match status" value="1"/>
</dbReference>
<organism evidence="10 11">
    <name type="scientific">Trichocoleus desertorum GB2-A4</name>
    <dbReference type="NCBI Taxonomy" id="2933944"/>
    <lineage>
        <taxon>Bacteria</taxon>
        <taxon>Bacillati</taxon>
        <taxon>Cyanobacteriota</taxon>
        <taxon>Cyanophyceae</taxon>
        <taxon>Leptolyngbyales</taxon>
        <taxon>Trichocoleusaceae</taxon>
        <taxon>Trichocoleus</taxon>
    </lineage>
</organism>
<dbReference type="HAMAP" id="MF_00099">
    <property type="entry name" value="CheB_chemtxs"/>
    <property type="match status" value="1"/>
</dbReference>
<evidence type="ECO:0000256" key="5">
    <source>
        <dbReference type="HAMAP-Rule" id="MF_00099"/>
    </source>
</evidence>
<dbReference type="Gene3D" id="3.40.50.2300">
    <property type="match status" value="1"/>
</dbReference>
<dbReference type="PANTHER" id="PTHR42872:SF6">
    <property type="entry name" value="PROTEIN-GLUTAMATE METHYLESTERASE_PROTEIN-GLUTAMINE GLUTAMINASE"/>
    <property type="match status" value="1"/>
</dbReference>
<evidence type="ECO:0000256" key="2">
    <source>
        <dbReference type="ARBA" id="ARBA00022500"/>
    </source>
</evidence>
<keyword evidence="1 5" id="KW-0963">Cytoplasm</keyword>
<proteinExistence type="inferred from homology"/>
<dbReference type="SUPFAM" id="SSF52738">
    <property type="entry name" value="Methylesterase CheB, C-terminal domain"/>
    <property type="match status" value="1"/>
</dbReference>
<reference evidence="10 11" key="1">
    <citation type="submission" date="2022-04" db="EMBL/GenBank/DDBJ databases">
        <title>Positive selection, recombination, and allopatry shape intraspecific diversity of widespread and dominant cyanobacteria.</title>
        <authorList>
            <person name="Wei J."/>
            <person name="Shu W."/>
            <person name="Hu C."/>
        </authorList>
    </citation>
    <scope>NUCLEOTIDE SEQUENCE [LARGE SCALE GENOMIC DNA]</scope>
    <source>
        <strain evidence="10 11">GB2-A4</strain>
    </source>
</reference>
<dbReference type="InterPro" id="IPR001789">
    <property type="entry name" value="Sig_transdc_resp-reg_receiver"/>
</dbReference>
<accession>A0ABV0J9E4</accession>
<evidence type="ECO:0000256" key="3">
    <source>
        <dbReference type="ARBA" id="ARBA00022801"/>
    </source>
</evidence>
<dbReference type="InterPro" id="IPR035909">
    <property type="entry name" value="CheB_C"/>
</dbReference>
<sequence length="345" mass="36409">MRVAIVNDMLLAVEALRRVVASAPEYEVAWIARNGAEAVTKAAQDTPDLILMDLLMPELDGVAATRQIMAQSPCAIVLVTATVSGHGAKVFEAMGYGALDAVNTPILGPQGQGASGTEVLAKIAMVAKLIGKSTARKSRSPNSIQPDSFAHPTPPLVVIGASTGGPQALRTILSQFPANFPAAVVIIQHVDAQFAPGLTEWMNQQTTIPVKIAQHGQVLQAGTVSVASTNHHLIVQADLTLAYTPEPSQCVYRPSVDVFFNSVAAHWPRKGVAVLLTGMGKDGAMGLKSLYAAGWHTIAQNRETCVVYGMPKAAVELGAAKEVLPLPAIASACMEQVSRRWTRRA</sequence>
<keyword evidence="2 5" id="KW-0145">Chemotaxis</keyword>
<dbReference type="CDD" id="cd17541">
    <property type="entry name" value="REC_CheB-like"/>
    <property type="match status" value="1"/>
</dbReference>
<dbReference type="InterPro" id="IPR000673">
    <property type="entry name" value="Sig_transdc_resp-reg_Me-estase"/>
</dbReference>
<dbReference type="NCBIfam" id="NF009206">
    <property type="entry name" value="PRK12555.1"/>
    <property type="match status" value="1"/>
</dbReference>
<keyword evidence="11" id="KW-1185">Reference proteome</keyword>
<evidence type="ECO:0000259" key="9">
    <source>
        <dbReference type="PROSITE" id="PS50122"/>
    </source>
</evidence>
<dbReference type="InterPro" id="IPR011006">
    <property type="entry name" value="CheY-like_superfamily"/>
</dbReference>
<name>A0ABV0J9E4_9CYAN</name>
<dbReference type="SUPFAM" id="SSF52172">
    <property type="entry name" value="CheY-like"/>
    <property type="match status" value="1"/>
</dbReference>
<dbReference type="NCBIfam" id="NF001965">
    <property type="entry name" value="PRK00742.1"/>
    <property type="match status" value="1"/>
</dbReference>
<comment type="domain">
    <text evidence="5">Contains a C-terminal catalytic domain, and an N-terminal region which modulates catalytic activity.</text>
</comment>
<feature type="active site" evidence="5 6">
    <location>
        <position position="162"/>
    </location>
</feature>
<evidence type="ECO:0000256" key="1">
    <source>
        <dbReference type="ARBA" id="ARBA00022490"/>
    </source>
</evidence>
<dbReference type="PANTHER" id="PTHR42872">
    <property type="entry name" value="PROTEIN-GLUTAMATE METHYLESTERASE/PROTEIN-GLUTAMINE GLUTAMINASE"/>
    <property type="match status" value="1"/>
</dbReference>
<protein>
    <recommendedName>
        <fullName evidence="5">Protein-glutamate methylesterase/protein-glutamine glutaminase</fullName>
        <ecNumber evidence="5">3.1.1.61</ecNumber>
        <ecNumber evidence="5">3.5.1.44</ecNumber>
    </recommendedName>
</protein>
<feature type="domain" description="CheB-type methylesterase" evidence="9">
    <location>
        <begin position="150"/>
        <end position="340"/>
    </location>
</feature>
<dbReference type="InterPro" id="IPR008248">
    <property type="entry name" value="CheB-like"/>
</dbReference>
<comment type="similarity">
    <text evidence="5">Belongs to the CheB family.</text>
</comment>
<comment type="caution">
    <text evidence="10">The sequence shown here is derived from an EMBL/GenBank/DDBJ whole genome shotgun (WGS) entry which is preliminary data.</text>
</comment>
<dbReference type="Proteomes" id="UP001464891">
    <property type="component" value="Unassembled WGS sequence"/>
</dbReference>
<evidence type="ECO:0000313" key="10">
    <source>
        <dbReference type="EMBL" id="MEP0817641.1"/>
    </source>
</evidence>
<dbReference type="PIRSF" id="PIRSF000876">
    <property type="entry name" value="RR_chemtxs_CheB"/>
    <property type="match status" value="1"/>
</dbReference>
<dbReference type="SMART" id="SM00448">
    <property type="entry name" value="REC"/>
    <property type="match status" value="1"/>
</dbReference>
<feature type="domain" description="Response regulatory" evidence="8">
    <location>
        <begin position="2"/>
        <end position="119"/>
    </location>
</feature>
<evidence type="ECO:0000256" key="4">
    <source>
        <dbReference type="ARBA" id="ARBA00048267"/>
    </source>
</evidence>
<dbReference type="EC" id="3.5.1.44" evidence="5"/>
<evidence type="ECO:0000256" key="6">
    <source>
        <dbReference type="PROSITE-ProRule" id="PRU00050"/>
    </source>
</evidence>
<dbReference type="Pfam" id="PF01339">
    <property type="entry name" value="CheB_methylest"/>
    <property type="match status" value="1"/>
</dbReference>
<feature type="active site" evidence="5 6">
    <location>
        <position position="189"/>
    </location>
</feature>
<keyword evidence="5 7" id="KW-0597">Phosphoprotein</keyword>
<dbReference type="PROSITE" id="PS50122">
    <property type="entry name" value="CHEB"/>
    <property type="match status" value="1"/>
</dbReference>
<comment type="subcellular location">
    <subcellularLocation>
        <location evidence="5">Cytoplasm</location>
    </subcellularLocation>
</comment>
<gene>
    <name evidence="5" type="primary">cheB</name>
    <name evidence="10" type="ORF">NC998_11080</name>
</gene>
<dbReference type="RefSeq" id="WP_190435945.1">
    <property type="nucleotide sequence ID" value="NZ_JAMPKM010000005.1"/>
</dbReference>
<comment type="catalytic activity">
    <reaction evidence="5">
        <text>L-glutaminyl-[protein] + H2O = L-glutamyl-[protein] + NH4(+)</text>
        <dbReference type="Rhea" id="RHEA:16441"/>
        <dbReference type="Rhea" id="RHEA-COMP:10207"/>
        <dbReference type="Rhea" id="RHEA-COMP:10208"/>
        <dbReference type="ChEBI" id="CHEBI:15377"/>
        <dbReference type="ChEBI" id="CHEBI:28938"/>
        <dbReference type="ChEBI" id="CHEBI:29973"/>
        <dbReference type="ChEBI" id="CHEBI:30011"/>
        <dbReference type="EC" id="3.5.1.44"/>
    </reaction>
</comment>
<dbReference type="CDD" id="cd16432">
    <property type="entry name" value="CheB_Rec"/>
    <property type="match status" value="1"/>
</dbReference>
<comment type="PTM">
    <text evidence="5">Phosphorylated by CheA. Phosphorylation of the N-terminal regulatory domain activates the methylesterase activity.</text>
</comment>
<dbReference type="PROSITE" id="PS50110">
    <property type="entry name" value="RESPONSE_REGULATORY"/>
    <property type="match status" value="1"/>
</dbReference>
<evidence type="ECO:0000256" key="7">
    <source>
        <dbReference type="PROSITE-ProRule" id="PRU00169"/>
    </source>
</evidence>
<dbReference type="EMBL" id="JAMPKM010000005">
    <property type="protein sequence ID" value="MEP0817641.1"/>
    <property type="molecule type" value="Genomic_DNA"/>
</dbReference>
<evidence type="ECO:0000313" key="11">
    <source>
        <dbReference type="Proteomes" id="UP001464891"/>
    </source>
</evidence>
<dbReference type="Pfam" id="PF00072">
    <property type="entry name" value="Response_reg"/>
    <property type="match status" value="1"/>
</dbReference>
<feature type="active site" evidence="5 6">
    <location>
        <position position="282"/>
    </location>
</feature>
<comment type="catalytic activity">
    <reaction evidence="4 5">
        <text>[protein]-L-glutamate 5-O-methyl ester + H2O = L-glutamyl-[protein] + methanol + H(+)</text>
        <dbReference type="Rhea" id="RHEA:23236"/>
        <dbReference type="Rhea" id="RHEA-COMP:10208"/>
        <dbReference type="Rhea" id="RHEA-COMP:10311"/>
        <dbReference type="ChEBI" id="CHEBI:15377"/>
        <dbReference type="ChEBI" id="CHEBI:15378"/>
        <dbReference type="ChEBI" id="CHEBI:17790"/>
        <dbReference type="ChEBI" id="CHEBI:29973"/>
        <dbReference type="ChEBI" id="CHEBI:82795"/>
        <dbReference type="EC" id="3.1.1.61"/>
    </reaction>
</comment>
<comment type="function">
    <text evidence="5">Involved in chemotaxis. Part of a chemotaxis signal transduction system that modulates chemotaxis in response to various stimuli. Catalyzes the demethylation of specific methylglutamate residues introduced into the chemoreceptors (methyl-accepting chemotaxis proteins or MCP) by CheR. Also mediates the irreversible deamidation of specific glutamine residues to glutamic acid.</text>
</comment>
<feature type="modified residue" description="4-aspartylphosphate" evidence="5 7">
    <location>
        <position position="53"/>
    </location>
</feature>
<keyword evidence="3 5" id="KW-0378">Hydrolase</keyword>